<feature type="signal peptide" evidence="1">
    <location>
        <begin position="1"/>
        <end position="20"/>
    </location>
</feature>
<accession>A0A0A7PCH0</accession>
<dbReference type="InterPro" id="IPR007893">
    <property type="entry name" value="Spore_coat_U/FanG"/>
</dbReference>
<dbReference type="KEGG" id="sphk:SKP52_03575"/>
<keyword evidence="4" id="KW-1185">Reference proteome</keyword>
<evidence type="ECO:0000313" key="3">
    <source>
        <dbReference type="EMBL" id="AJA07644.1"/>
    </source>
</evidence>
<dbReference type="HOGENOM" id="CLU_1474272_0_0_5"/>
<name>A0A0A7PCH0_9SPHN</name>
<dbReference type="PANTHER" id="PTHR37089:SF3">
    <property type="entry name" value="EXPORTED PROTEIN"/>
    <property type="match status" value="1"/>
</dbReference>
<reference evidence="3 4" key="1">
    <citation type="journal article" date="2015" name="Int. J. Syst. Evol. Microbiol.">
        <title>Description of Sphingopyxis fribergensis sp. nov. - a soil bacterium with the ability to degrade styrene and phenylacetic acid.</title>
        <authorList>
            <person name="Oelschlagel M."/>
            <person name="Ruckert C."/>
            <person name="Kalinowski J."/>
            <person name="Schmidt G."/>
            <person name="Schlomann M."/>
            <person name="Tischler D."/>
        </authorList>
    </citation>
    <scope>NUCLEOTIDE SEQUENCE [LARGE SCALE GENOMIC DNA]</scope>
    <source>
        <strain evidence="3 4">Kp5.2</strain>
    </source>
</reference>
<dbReference type="Proteomes" id="UP000030907">
    <property type="component" value="Chromosome"/>
</dbReference>
<evidence type="ECO:0000256" key="1">
    <source>
        <dbReference type="SAM" id="SignalP"/>
    </source>
</evidence>
<dbReference type="PANTHER" id="PTHR37089">
    <property type="entry name" value="PROTEIN U-RELATED"/>
    <property type="match status" value="1"/>
</dbReference>
<dbReference type="Pfam" id="PF05229">
    <property type="entry name" value="SCPU"/>
    <property type="match status" value="1"/>
</dbReference>
<dbReference type="EMBL" id="CP009122">
    <property type="protein sequence ID" value="AJA07644.1"/>
    <property type="molecule type" value="Genomic_DNA"/>
</dbReference>
<dbReference type="STRING" id="1515612.SKP52_03575"/>
<proteinExistence type="predicted"/>
<organism evidence="3 4">
    <name type="scientific">Sphingopyxis fribergensis</name>
    <dbReference type="NCBI Taxonomy" id="1515612"/>
    <lineage>
        <taxon>Bacteria</taxon>
        <taxon>Pseudomonadati</taxon>
        <taxon>Pseudomonadota</taxon>
        <taxon>Alphaproteobacteria</taxon>
        <taxon>Sphingomonadales</taxon>
        <taxon>Sphingomonadaceae</taxon>
        <taxon>Sphingopyxis</taxon>
    </lineage>
</organism>
<dbReference type="AlphaFoldDB" id="A0A0A7PCH0"/>
<gene>
    <name evidence="3" type="ORF">SKP52_03575</name>
</gene>
<evidence type="ECO:0000259" key="2">
    <source>
        <dbReference type="Pfam" id="PF05229"/>
    </source>
</evidence>
<feature type="domain" description="Spore coat protein U/FanG" evidence="2">
    <location>
        <begin position="27"/>
        <end position="179"/>
    </location>
</feature>
<feature type="chain" id="PRO_5002043802" description="Spore coat protein U/FanG domain-containing protein" evidence="1">
    <location>
        <begin position="21"/>
        <end position="183"/>
    </location>
</feature>
<keyword evidence="1" id="KW-0732">Signal</keyword>
<dbReference type="RefSeq" id="WP_039571794.1">
    <property type="nucleotide sequence ID" value="NZ_CP009122.1"/>
</dbReference>
<dbReference type="OrthoDB" id="7596011at2"/>
<evidence type="ECO:0000313" key="4">
    <source>
        <dbReference type="Proteomes" id="UP000030907"/>
    </source>
</evidence>
<dbReference type="InterPro" id="IPR053167">
    <property type="entry name" value="Spore_coat_component"/>
</dbReference>
<protein>
    <recommendedName>
        <fullName evidence="2">Spore coat protein U/FanG domain-containing protein</fullName>
    </recommendedName>
</protein>
<sequence length="183" mass="19310">MKKLLIVSLGAMLASTPAFAADSDSEAFDINASVAETCTMEGISDVDLGTLSINTTAGSGALLINNTSADETSPFWVSCNESNRMLIDADLGVLKNQTRTLASGDDSGFKDTINYSVYALNYLNSGAGPEHNSAQGSIGQNTTRGAIHRQVELRARVRANENQDARPLAGTYEDTVTVTVTTI</sequence>